<dbReference type="Proteomes" id="UP000664132">
    <property type="component" value="Unassembled WGS sequence"/>
</dbReference>
<feature type="domain" description="Heterokaryon incompatibility" evidence="1">
    <location>
        <begin position="7"/>
        <end position="152"/>
    </location>
</feature>
<evidence type="ECO:0000313" key="2">
    <source>
        <dbReference type="EMBL" id="KAG4420128.1"/>
    </source>
</evidence>
<dbReference type="InterPro" id="IPR010730">
    <property type="entry name" value="HET"/>
</dbReference>
<dbReference type="PANTHER" id="PTHR33112">
    <property type="entry name" value="DOMAIN PROTEIN, PUTATIVE-RELATED"/>
    <property type="match status" value="1"/>
</dbReference>
<name>A0A8H7TJV5_9HELO</name>
<evidence type="ECO:0000313" key="3">
    <source>
        <dbReference type="Proteomes" id="UP000664132"/>
    </source>
</evidence>
<sequence length="203" mass="22208">MPSGAKYVALSYVWGQANFLTTLRSNVSEFQEQGAFSKIIPPRTIQDAIKLTEGIGFQYLWVDALCIVQDEDESKRLLISNMDAIYGHAALTIIAASGTNADAGLGGVKSRSAERQIPSRVMGPGWKLGVFTAFDAALMYSTHAKRGWTYQEGCMSPRCLVILDGKAFFSCRESIWREDVMAEVDGVKPFEGANILGRTPVMA</sequence>
<proteinExistence type="predicted"/>
<dbReference type="PANTHER" id="PTHR33112:SF16">
    <property type="entry name" value="HETEROKARYON INCOMPATIBILITY DOMAIN-CONTAINING PROTEIN"/>
    <property type="match status" value="1"/>
</dbReference>
<comment type="caution">
    <text evidence="2">The sequence shown here is derived from an EMBL/GenBank/DDBJ whole genome shotgun (WGS) entry which is preliminary data.</text>
</comment>
<dbReference type="OrthoDB" id="2958217at2759"/>
<dbReference type="EMBL" id="JAFJYH010000091">
    <property type="protein sequence ID" value="KAG4420128.1"/>
    <property type="molecule type" value="Genomic_DNA"/>
</dbReference>
<evidence type="ECO:0000259" key="1">
    <source>
        <dbReference type="Pfam" id="PF06985"/>
    </source>
</evidence>
<protein>
    <recommendedName>
        <fullName evidence="1">Heterokaryon incompatibility domain-containing protein</fullName>
    </recommendedName>
</protein>
<keyword evidence="3" id="KW-1185">Reference proteome</keyword>
<dbReference type="Pfam" id="PF06985">
    <property type="entry name" value="HET"/>
    <property type="match status" value="1"/>
</dbReference>
<accession>A0A8H7TJV5</accession>
<dbReference type="AlphaFoldDB" id="A0A8H7TJV5"/>
<feature type="non-terminal residue" evidence="2">
    <location>
        <position position="203"/>
    </location>
</feature>
<organism evidence="2 3">
    <name type="scientific">Cadophora malorum</name>
    <dbReference type="NCBI Taxonomy" id="108018"/>
    <lineage>
        <taxon>Eukaryota</taxon>
        <taxon>Fungi</taxon>
        <taxon>Dikarya</taxon>
        <taxon>Ascomycota</taxon>
        <taxon>Pezizomycotina</taxon>
        <taxon>Leotiomycetes</taxon>
        <taxon>Helotiales</taxon>
        <taxon>Ploettnerulaceae</taxon>
        <taxon>Cadophora</taxon>
    </lineage>
</organism>
<reference evidence="2" key="1">
    <citation type="submission" date="2021-02" db="EMBL/GenBank/DDBJ databases">
        <title>Genome sequence Cadophora malorum strain M34.</title>
        <authorList>
            <person name="Stefanovic E."/>
            <person name="Vu D."/>
            <person name="Scully C."/>
            <person name="Dijksterhuis J."/>
            <person name="Roader J."/>
            <person name="Houbraken J."/>
        </authorList>
    </citation>
    <scope>NUCLEOTIDE SEQUENCE</scope>
    <source>
        <strain evidence="2">M34</strain>
    </source>
</reference>
<gene>
    <name evidence="2" type="ORF">IFR04_006787</name>
</gene>